<dbReference type="SUPFAM" id="SSF103473">
    <property type="entry name" value="MFS general substrate transporter"/>
    <property type="match status" value="1"/>
</dbReference>
<dbReference type="Pfam" id="PF07690">
    <property type="entry name" value="MFS_1"/>
    <property type="match status" value="1"/>
</dbReference>
<dbReference type="InterPro" id="IPR004638">
    <property type="entry name" value="EmrB-like"/>
</dbReference>
<reference evidence="10 11" key="1">
    <citation type="journal article" date="2024" name="Arch. Microbiol.">
        <title>Corallococcus caeni sp. nov., a novel myxobacterium isolated from activated sludge.</title>
        <authorList>
            <person name="Tomita S."/>
            <person name="Nakai R."/>
            <person name="Kuroda K."/>
            <person name="Kurashita H."/>
            <person name="Hatamoto M."/>
            <person name="Yamaguchi T."/>
            <person name="Narihiro T."/>
        </authorList>
    </citation>
    <scope>NUCLEOTIDE SEQUENCE [LARGE SCALE GENOMIC DNA]</scope>
    <source>
        <strain evidence="10 11">NO1</strain>
    </source>
</reference>
<organism evidence="10 11">
    <name type="scientific">Corallococcus caeni</name>
    <dbReference type="NCBI Taxonomy" id="3082388"/>
    <lineage>
        <taxon>Bacteria</taxon>
        <taxon>Pseudomonadati</taxon>
        <taxon>Myxococcota</taxon>
        <taxon>Myxococcia</taxon>
        <taxon>Myxococcales</taxon>
        <taxon>Cystobacterineae</taxon>
        <taxon>Myxococcaceae</taxon>
        <taxon>Corallococcus</taxon>
    </lineage>
</organism>
<dbReference type="InterPro" id="IPR011701">
    <property type="entry name" value="MFS"/>
</dbReference>
<sequence>MATAVATPEVLAQATPKAPVNKWLVTLSVTFGTLMGAIDSSIVNVALPQIRGAVGATVQEITWATTGFVIATVMVMPLTGFLGRMFGQKRVYLACLVLFVAGSFLCGLAWNLPTLVLFRFLQGLGAGALQPTEQAILRQTFPPKEQGTAMAIFGMAVMVGPAIGPTLGGYIVDNWHWSWIFFINVPVGILGFFMVARFVQEDDQLRATARREAEQQRKHMDWAGITLLCMGLATLQYFLEEGQADDWFESPVIVICALLSATCLIAFVIRELTAVAPAVNLRLFKDPVFASGTLLGALVFAVLMASMFLLPVFMQELLGFTATQSGFSLMPRTLVMMLMMPIVGRLYGKVPARVLVGIGIVFAGFGAYEMSHFSLATGSRNIIAAIALQGVGFSLMFVPLSATALGSIPRERMADATGLNSLLRQIGGSVGLAIFTTLLSRYSVLSKASIAAHLYPERWEVASRMAATQKGLMQHGLDAASASMASLQMMVGNVSRQAMVLAFDKLFVLAALMFVVVLPLIYFLKDPPSVGGSHEKPHIDVEI</sequence>
<name>A0ABQ6R502_9BACT</name>
<dbReference type="CDD" id="cd17503">
    <property type="entry name" value="MFS_LmrB_MDR_like"/>
    <property type="match status" value="1"/>
</dbReference>
<dbReference type="PANTHER" id="PTHR42718:SF9">
    <property type="entry name" value="MAJOR FACILITATOR SUPERFAMILY MULTIDRUG TRANSPORTER MFSC"/>
    <property type="match status" value="1"/>
</dbReference>
<feature type="transmembrane region" description="Helical" evidence="8">
    <location>
        <begin position="251"/>
        <end position="269"/>
    </location>
</feature>
<feature type="domain" description="Major facilitator superfamily (MFS) profile" evidence="9">
    <location>
        <begin position="25"/>
        <end position="529"/>
    </location>
</feature>
<keyword evidence="4" id="KW-1003">Cell membrane</keyword>
<dbReference type="Gene3D" id="1.20.1720.10">
    <property type="entry name" value="Multidrug resistance protein D"/>
    <property type="match status" value="1"/>
</dbReference>
<dbReference type="PANTHER" id="PTHR42718">
    <property type="entry name" value="MAJOR FACILITATOR SUPERFAMILY MULTIDRUG TRANSPORTER MFSC"/>
    <property type="match status" value="1"/>
</dbReference>
<evidence type="ECO:0000313" key="10">
    <source>
        <dbReference type="EMBL" id="GMU11291.1"/>
    </source>
</evidence>
<feature type="transmembrane region" description="Helical" evidence="8">
    <location>
        <begin position="177"/>
        <end position="199"/>
    </location>
</feature>
<feature type="transmembrane region" description="Helical" evidence="8">
    <location>
        <begin position="61"/>
        <end position="79"/>
    </location>
</feature>
<feature type="transmembrane region" description="Helical" evidence="8">
    <location>
        <begin position="329"/>
        <end position="347"/>
    </location>
</feature>
<dbReference type="Proteomes" id="UP001342631">
    <property type="component" value="Unassembled WGS sequence"/>
</dbReference>
<evidence type="ECO:0000256" key="5">
    <source>
        <dbReference type="ARBA" id="ARBA00022692"/>
    </source>
</evidence>
<gene>
    <name evidence="10" type="ORF">ASNO1_75450</name>
</gene>
<feature type="transmembrane region" description="Helical" evidence="8">
    <location>
        <begin position="91"/>
        <end position="110"/>
    </location>
</feature>
<evidence type="ECO:0000313" key="11">
    <source>
        <dbReference type="Proteomes" id="UP001342631"/>
    </source>
</evidence>
<evidence type="ECO:0000256" key="6">
    <source>
        <dbReference type="ARBA" id="ARBA00022989"/>
    </source>
</evidence>
<evidence type="ECO:0000256" key="7">
    <source>
        <dbReference type="ARBA" id="ARBA00023136"/>
    </source>
</evidence>
<keyword evidence="11" id="KW-1185">Reference proteome</keyword>
<comment type="similarity">
    <text evidence="2">Belongs to the major facilitator superfamily. EmrB family.</text>
</comment>
<keyword evidence="3" id="KW-0813">Transport</keyword>
<dbReference type="EMBL" id="BTTX01000012">
    <property type="protein sequence ID" value="GMU11291.1"/>
    <property type="molecule type" value="Genomic_DNA"/>
</dbReference>
<dbReference type="NCBIfam" id="TIGR00711">
    <property type="entry name" value="efflux_EmrB"/>
    <property type="match status" value="1"/>
</dbReference>
<evidence type="ECO:0000259" key="9">
    <source>
        <dbReference type="PROSITE" id="PS50850"/>
    </source>
</evidence>
<feature type="transmembrane region" description="Helical" evidence="8">
    <location>
        <begin position="289"/>
        <end position="309"/>
    </location>
</feature>
<dbReference type="InterPro" id="IPR036259">
    <property type="entry name" value="MFS_trans_sf"/>
</dbReference>
<evidence type="ECO:0000256" key="4">
    <source>
        <dbReference type="ARBA" id="ARBA00022475"/>
    </source>
</evidence>
<keyword evidence="5 8" id="KW-0812">Transmembrane</keyword>
<evidence type="ECO:0000256" key="8">
    <source>
        <dbReference type="SAM" id="Phobius"/>
    </source>
</evidence>
<keyword evidence="7 8" id="KW-0472">Membrane</keyword>
<dbReference type="Gene3D" id="1.20.1250.20">
    <property type="entry name" value="MFS general substrate transporter like domains"/>
    <property type="match status" value="1"/>
</dbReference>
<dbReference type="PRINTS" id="PR01036">
    <property type="entry name" value="TCRTETB"/>
</dbReference>
<feature type="transmembrane region" description="Helical" evidence="8">
    <location>
        <begin position="382"/>
        <end position="405"/>
    </location>
</feature>
<dbReference type="PROSITE" id="PS50850">
    <property type="entry name" value="MFS"/>
    <property type="match status" value="1"/>
</dbReference>
<proteinExistence type="inferred from homology"/>
<feature type="transmembrane region" description="Helical" evidence="8">
    <location>
        <begin position="149"/>
        <end position="171"/>
    </location>
</feature>
<comment type="subcellular location">
    <subcellularLocation>
        <location evidence="1">Cell membrane</location>
        <topology evidence="1">Multi-pass membrane protein</topology>
    </subcellularLocation>
</comment>
<evidence type="ECO:0000256" key="3">
    <source>
        <dbReference type="ARBA" id="ARBA00022448"/>
    </source>
</evidence>
<dbReference type="RefSeq" id="WP_338269895.1">
    <property type="nucleotide sequence ID" value="NZ_BTTW01000012.1"/>
</dbReference>
<feature type="transmembrane region" description="Helical" evidence="8">
    <location>
        <begin position="354"/>
        <end position="376"/>
    </location>
</feature>
<comment type="caution">
    <text evidence="10">The sequence shown here is derived from an EMBL/GenBank/DDBJ whole genome shotgun (WGS) entry which is preliminary data.</text>
</comment>
<protein>
    <submittedName>
        <fullName evidence="10">MDR family MFS transporter</fullName>
    </submittedName>
</protein>
<evidence type="ECO:0000256" key="2">
    <source>
        <dbReference type="ARBA" id="ARBA00008537"/>
    </source>
</evidence>
<evidence type="ECO:0000256" key="1">
    <source>
        <dbReference type="ARBA" id="ARBA00004651"/>
    </source>
</evidence>
<accession>A0ABQ6R502</accession>
<dbReference type="InterPro" id="IPR020846">
    <property type="entry name" value="MFS_dom"/>
</dbReference>
<feature type="transmembrane region" description="Helical" evidence="8">
    <location>
        <begin position="506"/>
        <end position="524"/>
    </location>
</feature>
<keyword evidence="6 8" id="KW-1133">Transmembrane helix</keyword>